<dbReference type="Pfam" id="PF10604">
    <property type="entry name" value="Polyketide_cyc2"/>
    <property type="match status" value="1"/>
</dbReference>
<accession>A0A7X1F4I4</accession>
<dbReference type="EMBL" id="JACLAU010000001">
    <property type="protein sequence ID" value="MBC2650266.1"/>
    <property type="molecule type" value="Genomic_DNA"/>
</dbReference>
<protein>
    <submittedName>
        <fullName evidence="1">SRPBCC domain-containing protein</fullName>
    </submittedName>
</protein>
<gene>
    <name evidence="1" type="ORF">H7F49_00940</name>
</gene>
<dbReference type="AlphaFoldDB" id="A0A7X1F4I4"/>
<sequence length="178" mass="19796">MLLDWMTTAPTLAEDPVQGFDPDAVTVSETVEIAAPARVVWDILCDMPRYAEWNPFCVRAVSTLDMGAAVDMTLVNYAVPGTLVPNCEYICAKVPERLISWEMKHSDFWPYPARRDQVIEPTGETSCRYFSTDAFLGANGIHVFRFAGPWVKRAFDDTARALKARAEAIHAAQTNHGA</sequence>
<evidence type="ECO:0000313" key="1">
    <source>
        <dbReference type="EMBL" id="MBC2650266.1"/>
    </source>
</evidence>
<dbReference type="CDD" id="cd07822">
    <property type="entry name" value="SRPBCC_4"/>
    <property type="match status" value="1"/>
</dbReference>
<comment type="caution">
    <text evidence="1">The sequence shown here is derived from an EMBL/GenBank/DDBJ whole genome shotgun (WGS) entry which is preliminary data.</text>
</comment>
<dbReference type="InterPro" id="IPR019587">
    <property type="entry name" value="Polyketide_cyclase/dehydratase"/>
</dbReference>
<evidence type="ECO:0000313" key="2">
    <source>
        <dbReference type="Proteomes" id="UP000520156"/>
    </source>
</evidence>
<dbReference type="Proteomes" id="UP000520156">
    <property type="component" value="Unassembled WGS sequence"/>
</dbReference>
<dbReference type="Gene3D" id="3.30.530.20">
    <property type="match status" value="1"/>
</dbReference>
<dbReference type="InterPro" id="IPR023393">
    <property type="entry name" value="START-like_dom_sf"/>
</dbReference>
<dbReference type="RefSeq" id="WP_185681679.1">
    <property type="nucleotide sequence ID" value="NZ_JACLAU010000001.1"/>
</dbReference>
<proteinExistence type="predicted"/>
<reference evidence="1 2" key="1">
    <citation type="submission" date="2020-08" db="EMBL/GenBank/DDBJ databases">
        <title>The genome sequence of Novosphingobium flavum 4Y4.</title>
        <authorList>
            <person name="Liu Y."/>
        </authorList>
    </citation>
    <scope>NUCLEOTIDE SEQUENCE [LARGE SCALE GENOMIC DNA]</scope>
    <source>
        <strain evidence="1 2">4Y4</strain>
    </source>
</reference>
<organism evidence="1 2">
    <name type="scientific">Novosphingobium aerophilum</name>
    <dbReference type="NCBI Taxonomy" id="2839843"/>
    <lineage>
        <taxon>Bacteria</taxon>
        <taxon>Pseudomonadati</taxon>
        <taxon>Pseudomonadota</taxon>
        <taxon>Alphaproteobacteria</taxon>
        <taxon>Sphingomonadales</taxon>
        <taxon>Sphingomonadaceae</taxon>
        <taxon>Novosphingobium</taxon>
    </lineage>
</organism>
<name>A0A7X1F4I4_9SPHN</name>
<keyword evidence="2" id="KW-1185">Reference proteome</keyword>
<dbReference type="SUPFAM" id="SSF55961">
    <property type="entry name" value="Bet v1-like"/>
    <property type="match status" value="1"/>
</dbReference>